<dbReference type="InterPro" id="IPR000424">
    <property type="entry name" value="Primosome_PriB/ssb"/>
</dbReference>
<dbReference type="GO" id="GO:0006260">
    <property type="term" value="P:DNA replication"/>
    <property type="evidence" value="ECO:0007669"/>
    <property type="project" value="InterPro"/>
</dbReference>
<evidence type="ECO:0000313" key="6">
    <source>
        <dbReference type="Proteomes" id="UP000241868"/>
    </source>
</evidence>
<evidence type="ECO:0000256" key="3">
    <source>
        <dbReference type="RuleBase" id="RU000524"/>
    </source>
</evidence>
<comment type="subunit">
    <text evidence="2">Homotetramer.</text>
</comment>
<dbReference type="OrthoDB" id="9809878at2"/>
<evidence type="ECO:0000256" key="1">
    <source>
        <dbReference type="ARBA" id="ARBA00023125"/>
    </source>
</evidence>
<comment type="caution">
    <text evidence="2">Lacks conserved residue(s) required for the propagation of feature annotation.</text>
</comment>
<evidence type="ECO:0000256" key="2">
    <source>
        <dbReference type="HAMAP-Rule" id="MF_00984"/>
    </source>
</evidence>
<dbReference type="Gene3D" id="2.40.50.140">
    <property type="entry name" value="Nucleic acid-binding proteins"/>
    <property type="match status" value="1"/>
</dbReference>
<feature type="region of interest" description="Disordered" evidence="4">
    <location>
        <begin position="158"/>
        <end position="177"/>
    </location>
</feature>
<protein>
    <recommendedName>
        <fullName evidence="2 3">Single-stranded DNA-binding protein</fullName>
        <shortName evidence="2">SSB</shortName>
    </recommendedName>
</protein>
<keyword evidence="6" id="KW-1185">Reference proteome</keyword>
<keyword evidence="1 2" id="KW-0238">DNA-binding</keyword>
<dbReference type="Proteomes" id="UP000241868">
    <property type="component" value="Unassembled WGS sequence"/>
</dbReference>
<dbReference type="AlphaFoldDB" id="A0A2P7U2M9"/>
<evidence type="ECO:0000256" key="4">
    <source>
        <dbReference type="SAM" id="MobiDB-lite"/>
    </source>
</evidence>
<dbReference type="Pfam" id="PF00436">
    <property type="entry name" value="SSB"/>
    <property type="match status" value="1"/>
</dbReference>
<dbReference type="PROSITE" id="PS50935">
    <property type="entry name" value="SSB"/>
    <property type="match status" value="1"/>
</dbReference>
<reference evidence="5 6" key="1">
    <citation type="submission" date="2018-03" db="EMBL/GenBank/DDBJ databases">
        <title>Neisseria weixii sp. nov., isolated from the intestinal contents of Tibetan Plateau pika (Ochotona curzoniae) in Yushu, Qinghai Province, China.</title>
        <authorList>
            <person name="Gui Z."/>
        </authorList>
    </citation>
    <scope>NUCLEOTIDE SEQUENCE [LARGE SCALE GENOMIC DNA]</scope>
    <source>
        <strain evidence="5 6">ATCC 51483</strain>
    </source>
</reference>
<organism evidence="5 6">
    <name type="scientific">Neisseria iguanae</name>
    <dbReference type="NCBI Taxonomy" id="90242"/>
    <lineage>
        <taxon>Bacteria</taxon>
        <taxon>Pseudomonadati</taxon>
        <taxon>Pseudomonadota</taxon>
        <taxon>Betaproteobacteria</taxon>
        <taxon>Neisseriales</taxon>
        <taxon>Neisseriaceae</taxon>
        <taxon>Neisseria</taxon>
    </lineage>
</organism>
<dbReference type="SUPFAM" id="SSF50249">
    <property type="entry name" value="Nucleic acid-binding proteins"/>
    <property type="match status" value="1"/>
</dbReference>
<dbReference type="CDD" id="cd04496">
    <property type="entry name" value="SSB_OBF"/>
    <property type="match status" value="1"/>
</dbReference>
<name>A0A2P7U2M9_9NEIS</name>
<sequence>MLYLMQFRSQTVYFIEHFFNKQLAYIRRIQFIPIIHSFSLPTFERGFIMPYDNTLHLMGFLGSDPEGGYFNDGTAHAKLSLAVNEKRRGKNGEQLEHTEWFPILLRGKAAEFALNYLKKGNCVSVWGSLWSRRFTDKQNNERTVYEVRGDKVKFISAKQSETSENGTGDDGAAAYLG</sequence>
<dbReference type="InterPro" id="IPR011344">
    <property type="entry name" value="ssDNA-bd"/>
</dbReference>
<dbReference type="GO" id="GO:0003697">
    <property type="term" value="F:single-stranded DNA binding"/>
    <property type="evidence" value="ECO:0007669"/>
    <property type="project" value="UniProtKB-UniRule"/>
</dbReference>
<accession>A0A2P7U2M9</accession>
<dbReference type="NCBIfam" id="TIGR00621">
    <property type="entry name" value="ssb"/>
    <property type="match status" value="1"/>
</dbReference>
<dbReference type="GO" id="GO:0009295">
    <property type="term" value="C:nucleoid"/>
    <property type="evidence" value="ECO:0007669"/>
    <property type="project" value="TreeGrafter"/>
</dbReference>
<dbReference type="InterPro" id="IPR012340">
    <property type="entry name" value="NA-bd_OB-fold"/>
</dbReference>
<gene>
    <name evidence="5" type="ORF">C7N83_01920</name>
</gene>
<dbReference type="PANTHER" id="PTHR10302:SF27">
    <property type="entry name" value="SINGLE-STRANDED DNA-BINDING PROTEIN"/>
    <property type="match status" value="1"/>
</dbReference>
<dbReference type="PANTHER" id="PTHR10302">
    <property type="entry name" value="SINGLE-STRANDED DNA-BINDING PROTEIN"/>
    <property type="match status" value="1"/>
</dbReference>
<comment type="caution">
    <text evidence="5">The sequence shown here is derived from an EMBL/GenBank/DDBJ whole genome shotgun (WGS) entry which is preliminary data.</text>
</comment>
<dbReference type="EMBL" id="PXYY01000006">
    <property type="protein sequence ID" value="PSJ81205.1"/>
    <property type="molecule type" value="Genomic_DNA"/>
</dbReference>
<evidence type="ECO:0000313" key="5">
    <source>
        <dbReference type="EMBL" id="PSJ81205.1"/>
    </source>
</evidence>
<dbReference type="HAMAP" id="MF_00984">
    <property type="entry name" value="SSB"/>
    <property type="match status" value="1"/>
</dbReference>
<proteinExistence type="inferred from homology"/>